<proteinExistence type="predicted"/>
<comment type="caution">
    <text evidence="3">The sequence shown here is derived from an EMBL/GenBank/DDBJ whole genome shotgun (WGS) entry which is preliminary data.</text>
</comment>
<organism evidence="3 4">
    <name type="scientific">Microbulbifer okhotskensis</name>
    <dbReference type="NCBI Taxonomy" id="2926617"/>
    <lineage>
        <taxon>Bacteria</taxon>
        <taxon>Pseudomonadati</taxon>
        <taxon>Pseudomonadota</taxon>
        <taxon>Gammaproteobacteria</taxon>
        <taxon>Cellvibrionales</taxon>
        <taxon>Microbulbiferaceae</taxon>
        <taxon>Microbulbifer</taxon>
    </lineage>
</organism>
<dbReference type="PANTHER" id="PTHR36113:SF6">
    <property type="entry name" value="FOSFOMYCIN RESISTANCE PROTEIN FOSX"/>
    <property type="match status" value="1"/>
</dbReference>
<dbReference type="GO" id="GO:0004364">
    <property type="term" value="F:glutathione transferase activity"/>
    <property type="evidence" value="ECO:0007669"/>
    <property type="project" value="UniProtKB-EC"/>
</dbReference>
<evidence type="ECO:0000259" key="2">
    <source>
        <dbReference type="PROSITE" id="PS51819"/>
    </source>
</evidence>
<sequence>MLKSLNHITITVSDLEKSLHFYIEILGMKLHAKWTNGAYLSVGGLWFCLSLGRPSPGTDYSHIAFSVETSDFSAAQKSLMAINIEMWKENSSEGDSIYFLDPDGYKLEIHVGTLQSRLDSLKNLPYSGLEIF</sequence>
<dbReference type="GO" id="GO:0004462">
    <property type="term" value="F:lactoylglutathione lyase activity"/>
    <property type="evidence" value="ECO:0007669"/>
    <property type="project" value="InterPro"/>
</dbReference>
<dbReference type="InterPro" id="IPR018146">
    <property type="entry name" value="Glyoxalase_1_CS"/>
</dbReference>
<keyword evidence="3" id="KW-0808">Transferase</keyword>
<reference evidence="3" key="1">
    <citation type="journal article" date="2022" name="Arch. Microbiol.">
        <title>Microbulbifer okhotskensis sp. nov., isolated from a deep bottom sediment of the Okhotsk Sea.</title>
        <authorList>
            <person name="Romanenko L."/>
            <person name="Kurilenko V."/>
            <person name="Otstavnykh N."/>
            <person name="Velansky P."/>
            <person name="Isaeva M."/>
            <person name="Mikhailov V."/>
        </authorList>
    </citation>
    <scope>NUCLEOTIDE SEQUENCE</scope>
    <source>
        <strain evidence="3">OS29</strain>
    </source>
</reference>
<dbReference type="EC" id="2.5.1.18" evidence="3"/>
<keyword evidence="4" id="KW-1185">Reference proteome</keyword>
<dbReference type="PROSITE" id="PS51819">
    <property type="entry name" value="VOC"/>
    <property type="match status" value="1"/>
</dbReference>
<dbReference type="InterPro" id="IPR051332">
    <property type="entry name" value="Fosfomycin_Res_Enzymes"/>
</dbReference>
<dbReference type="Proteomes" id="UP001139028">
    <property type="component" value="Unassembled WGS sequence"/>
</dbReference>
<dbReference type="AlphaFoldDB" id="A0A9X2J624"/>
<evidence type="ECO:0000256" key="1">
    <source>
        <dbReference type="ARBA" id="ARBA00022723"/>
    </source>
</evidence>
<dbReference type="InterPro" id="IPR004360">
    <property type="entry name" value="Glyas_Fos-R_dOase_dom"/>
</dbReference>
<dbReference type="SUPFAM" id="SSF54593">
    <property type="entry name" value="Glyoxalase/Bleomycin resistance protein/Dihydroxybiphenyl dioxygenase"/>
    <property type="match status" value="1"/>
</dbReference>
<evidence type="ECO:0000313" key="4">
    <source>
        <dbReference type="Proteomes" id="UP001139028"/>
    </source>
</evidence>
<dbReference type="EMBL" id="JALBWM010000045">
    <property type="protein sequence ID" value="MCO1334994.1"/>
    <property type="molecule type" value="Genomic_DNA"/>
</dbReference>
<gene>
    <name evidence="3" type="primary">fos</name>
    <name evidence="3" type="ORF">MO867_11675</name>
</gene>
<dbReference type="PANTHER" id="PTHR36113">
    <property type="entry name" value="LYASE, PUTATIVE-RELATED-RELATED"/>
    <property type="match status" value="1"/>
</dbReference>
<dbReference type="RefSeq" id="WP_252466979.1">
    <property type="nucleotide sequence ID" value="NZ_JALBWM010000045.1"/>
</dbReference>
<accession>A0A9X2J624</accession>
<evidence type="ECO:0000313" key="3">
    <source>
        <dbReference type="EMBL" id="MCO1334994.1"/>
    </source>
</evidence>
<dbReference type="InterPro" id="IPR037523">
    <property type="entry name" value="VOC_core"/>
</dbReference>
<protein>
    <submittedName>
        <fullName evidence="3">Fosfomycin resistance glutathione transferase</fullName>
        <ecNumber evidence="3">2.5.1.18</ecNumber>
    </submittedName>
</protein>
<keyword evidence="1" id="KW-0479">Metal-binding</keyword>
<feature type="domain" description="VOC" evidence="2">
    <location>
        <begin position="4"/>
        <end position="112"/>
    </location>
</feature>
<dbReference type="Gene3D" id="3.10.180.10">
    <property type="entry name" value="2,3-Dihydroxybiphenyl 1,2-Dioxygenase, domain 1"/>
    <property type="match status" value="1"/>
</dbReference>
<dbReference type="Pfam" id="PF00903">
    <property type="entry name" value="Glyoxalase"/>
    <property type="match status" value="1"/>
</dbReference>
<dbReference type="GO" id="GO:0046872">
    <property type="term" value="F:metal ion binding"/>
    <property type="evidence" value="ECO:0007669"/>
    <property type="project" value="UniProtKB-KW"/>
</dbReference>
<dbReference type="NCBIfam" id="NF000496">
    <property type="entry name" value="Fos_GSH"/>
    <property type="match status" value="1"/>
</dbReference>
<dbReference type="InterPro" id="IPR029068">
    <property type="entry name" value="Glyas_Bleomycin-R_OHBP_Dase"/>
</dbReference>
<dbReference type="PROSITE" id="PS00934">
    <property type="entry name" value="GLYOXALASE_I_1"/>
    <property type="match status" value="1"/>
</dbReference>
<name>A0A9X2J624_9GAMM</name>